<organism evidence="4 5">
    <name type="scientific">Limosilactobacillus ingluviei DSM 15946</name>
    <dbReference type="NCBI Taxonomy" id="1423760"/>
    <lineage>
        <taxon>Bacteria</taxon>
        <taxon>Bacillati</taxon>
        <taxon>Bacillota</taxon>
        <taxon>Bacilli</taxon>
        <taxon>Lactobacillales</taxon>
        <taxon>Lactobacillaceae</taxon>
        <taxon>Limosilactobacillus</taxon>
    </lineage>
</organism>
<evidence type="ECO:0000256" key="2">
    <source>
        <dbReference type="ARBA" id="ARBA00022801"/>
    </source>
</evidence>
<keyword evidence="3" id="KW-0479">Metal-binding</keyword>
<evidence type="ECO:0000313" key="5">
    <source>
        <dbReference type="Proteomes" id="UP000050816"/>
    </source>
</evidence>
<feature type="binding site" evidence="3">
    <location>
        <position position="330"/>
    </location>
    <ligand>
        <name>Mg(2+)</name>
        <dbReference type="ChEBI" id="CHEBI:18420"/>
        <label>1</label>
    </ligand>
</feature>
<feature type="binding site" evidence="3">
    <location>
        <position position="111"/>
    </location>
    <ligand>
        <name>Mg(2+)</name>
        <dbReference type="ChEBI" id="CHEBI:18420"/>
        <label>1</label>
    </ligand>
</feature>
<comment type="cofactor">
    <cofactor evidence="3">
        <name>Mg(2+)</name>
        <dbReference type="ChEBI" id="CHEBI:18420"/>
    </cofactor>
    <text evidence="3">Binds 2 magnesium ions per subunit.</text>
</comment>
<dbReference type="PATRIC" id="fig|1423760.3.peg.1640"/>
<feature type="binding site" evidence="3">
    <location>
        <position position="333"/>
    </location>
    <ligand>
        <name>Mg(2+)</name>
        <dbReference type="ChEBI" id="CHEBI:18420"/>
        <label>1</label>
    </ligand>
</feature>
<dbReference type="SUPFAM" id="SSF101478">
    <property type="entry name" value="ADP-ribosylglycohydrolase"/>
    <property type="match status" value="1"/>
</dbReference>
<name>A0A0R1U8S2_9LACO</name>
<feature type="binding site" evidence="3">
    <location>
        <position position="332"/>
    </location>
    <ligand>
        <name>Mg(2+)</name>
        <dbReference type="ChEBI" id="CHEBI:18420"/>
        <label>1</label>
    </ligand>
</feature>
<dbReference type="PANTHER" id="PTHR16222">
    <property type="entry name" value="ADP-RIBOSYLGLYCOHYDROLASE"/>
    <property type="match status" value="1"/>
</dbReference>
<dbReference type="GO" id="GO:0046872">
    <property type="term" value="F:metal ion binding"/>
    <property type="evidence" value="ECO:0007669"/>
    <property type="project" value="UniProtKB-KW"/>
</dbReference>
<dbReference type="InterPro" id="IPR036705">
    <property type="entry name" value="Ribosyl_crysJ1_sf"/>
</dbReference>
<dbReference type="InterPro" id="IPR050792">
    <property type="entry name" value="ADP-ribosylglycohydrolase"/>
</dbReference>
<reference evidence="4 5" key="1">
    <citation type="journal article" date="2015" name="Genome Announc.">
        <title>Expanding the biotechnology potential of lactobacilli through comparative genomics of 213 strains and associated genera.</title>
        <authorList>
            <person name="Sun Z."/>
            <person name="Harris H.M."/>
            <person name="McCann A."/>
            <person name="Guo C."/>
            <person name="Argimon S."/>
            <person name="Zhang W."/>
            <person name="Yang X."/>
            <person name="Jeffery I.B."/>
            <person name="Cooney J.C."/>
            <person name="Kagawa T.F."/>
            <person name="Liu W."/>
            <person name="Song Y."/>
            <person name="Salvetti E."/>
            <person name="Wrobel A."/>
            <person name="Rasinkangas P."/>
            <person name="Parkhill J."/>
            <person name="Rea M.C."/>
            <person name="O'Sullivan O."/>
            <person name="Ritari J."/>
            <person name="Douillard F.P."/>
            <person name="Paul Ross R."/>
            <person name="Yang R."/>
            <person name="Briner A.E."/>
            <person name="Felis G.E."/>
            <person name="de Vos W.M."/>
            <person name="Barrangou R."/>
            <person name="Klaenhammer T.R."/>
            <person name="Caufield P.W."/>
            <person name="Cui Y."/>
            <person name="Zhang H."/>
            <person name="O'Toole P.W."/>
        </authorList>
    </citation>
    <scope>NUCLEOTIDE SEQUENCE [LARGE SCALE GENOMIC DNA]</scope>
    <source>
        <strain evidence="4 5">DSM 15946</strain>
    </source>
</reference>
<evidence type="ECO:0000256" key="1">
    <source>
        <dbReference type="ARBA" id="ARBA00010702"/>
    </source>
</evidence>
<dbReference type="AlphaFoldDB" id="A0A0R1U8S2"/>
<evidence type="ECO:0000256" key="3">
    <source>
        <dbReference type="PIRSR" id="PIRSR605502-1"/>
    </source>
</evidence>
<keyword evidence="3" id="KW-0460">Magnesium</keyword>
<feature type="binding site" evidence="3">
    <location>
        <position position="110"/>
    </location>
    <ligand>
        <name>Mg(2+)</name>
        <dbReference type="ChEBI" id="CHEBI:18420"/>
        <label>1</label>
    </ligand>
</feature>
<dbReference type="Gene3D" id="1.10.4080.10">
    <property type="entry name" value="ADP-ribosylation/Crystallin J1"/>
    <property type="match status" value="1"/>
</dbReference>
<protein>
    <submittedName>
        <fullName evidence="4">ADP-ribosylglycohydrolase</fullName>
    </submittedName>
</protein>
<evidence type="ECO:0000313" key="4">
    <source>
        <dbReference type="EMBL" id="KRL89725.1"/>
    </source>
</evidence>
<dbReference type="Proteomes" id="UP000050816">
    <property type="component" value="Unassembled WGS sequence"/>
</dbReference>
<keyword evidence="2 4" id="KW-0378">Hydrolase</keyword>
<sequence>MNNNQYYLQKNIVNGIKSDILIFKRLMIYIVNRFTKVEEQRISEEGKLMRNKDKILGTLYGQAIGDAMGMPTELWPLEKIWAKFGRHITEFLDGTSDNDIAQHFTAGEYTDDTNQAFAILDALIETNWQPNQQVLVKHIMDWANQVGAWDNNVLGPSSKAALTLVKEGKDPHEVTKTALTNGCGMRIAPIGALFEPSQQAELIKMVYEVTKITHSSDVAISGAAMIAGAVTAAVADYDWDQIIAYASAVNDEAFKLGAPTWAAKTHQRLQLGLRLAKEHANDPAGFSQAIYETLGTGTMVSESIPAAVAIAYFTRDVEQCAYLCTNLGGDTDTIGAMATAICGAKQGANKIPVAWRQLIDQKNPQHNIHRFAEQMLAFQA</sequence>
<comment type="caution">
    <text evidence="4">The sequence shown here is derived from an EMBL/GenBank/DDBJ whole genome shotgun (WGS) entry which is preliminary data.</text>
</comment>
<dbReference type="PANTHER" id="PTHR16222:SF24">
    <property type="entry name" value="ADP-RIBOSYLHYDROLASE ARH3"/>
    <property type="match status" value="1"/>
</dbReference>
<accession>A0A0R1U8S2</accession>
<comment type="similarity">
    <text evidence="1">Belongs to the ADP-ribosylglycohydrolase family.</text>
</comment>
<dbReference type="EMBL" id="AZFK01000042">
    <property type="protein sequence ID" value="KRL89725.1"/>
    <property type="molecule type" value="Genomic_DNA"/>
</dbReference>
<dbReference type="InterPro" id="IPR005502">
    <property type="entry name" value="Ribosyl_crysJ1"/>
</dbReference>
<dbReference type="Pfam" id="PF03747">
    <property type="entry name" value="ADP_ribosyl_GH"/>
    <property type="match status" value="1"/>
</dbReference>
<dbReference type="GO" id="GO:0016787">
    <property type="term" value="F:hydrolase activity"/>
    <property type="evidence" value="ECO:0007669"/>
    <property type="project" value="UniProtKB-KW"/>
</dbReference>
<gene>
    <name evidence="4" type="ORF">FC43_GL001567</name>
</gene>
<proteinExistence type="inferred from homology"/>
<feature type="binding site" evidence="3">
    <location>
        <position position="112"/>
    </location>
    <ligand>
        <name>Mg(2+)</name>
        <dbReference type="ChEBI" id="CHEBI:18420"/>
        <label>1</label>
    </ligand>
</feature>